<sequence length="225" mass="23978">MSSTGEGRKSSRVWFIVATVVIAVLVFASGMLVSGLVSASKADDAPSAPTHTTRPAKAQRPLPKNQPPAELTGPNPTSCEKIYSPEMLQKLQATGMPLNDPSVQGSVGTKDDELRAVIESHKPLNCSWGYAGDFGLTTSIVRLDADTVKSVIDRMGTLGYRCEDESGGTRCLVAFTQAGNRYGESHFIRDGVWLATSWVNYAPANYTPDIVAILWPDTAGSGTGE</sequence>
<organism evidence="3 4">
    <name type="scientific">Paramicrobacterium humi</name>
    <dbReference type="NCBI Taxonomy" id="640635"/>
    <lineage>
        <taxon>Bacteria</taxon>
        <taxon>Bacillati</taxon>
        <taxon>Actinomycetota</taxon>
        <taxon>Actinomycetes</taxon>
        <taxon>Micrococcales</taxon>
        <taxon>Microbacteriaceae</taxon>
        <taxon>Paramicrobacterium</taxon>
    </lineage>
</organism>
<protein>
    <submittedName>
        <fullName evidence="3">Uncharacterized protein</fullName>
    </submittedName>
</protein>
<evidence type="ECO:0000313" key="3">
    <source>
        <dbReference type="EMBL" id="SEB40951.1"/>
    </source>
</evidence>
<feature type="region of interest" description="Disordered" evidence="1">
    <location>
        <begin position="39"/>
        <end position="79"/>
    </location>
</feature>
<keyword evidence="2" id="KW-0812">Transmembrane</keyword>
<proteinExistence type="predicted"/>
<name>A0A1H4J406_9MICO</name>
<dbReference type="STRING" id="640635.SAMN04489806_0475"/>
<evidence type="ECO:0000313" key="4">
    <source>
        <dbReference type="Proteomes" id="UP000199183"/>
    </source>
</evidence>
<evidence type="ECO:0000256" key="2">
    <source>
        <dbReference type="SAM" id="Phobius"/>
    </source>
</evidence>
<accession>A0A1H4J406</accession>
<feature type="transmembrane region" description="Helical" evidence="2">
    <location>
        <begin position="12"/>
        <end position="37"/>
    </location>
</feature>
<gene>
    <name evidence="3" type="ORF">SAMN04489806_0475</name>
</gene>
<dbReference type="EMBL" id="FNRY01000001">
    <property type="protein sequence ID" value="SEB40951.1"/>
    <property type="molecule type" value="Genomic_DNA"/>
</dbReference>
<dbReference type="Proteomes" id="UP000199183">
    <property type="component" value="Unassembled WGS sequence"/>
</dbReference>
<dbReference type="OrthoDB" id="5108077at2"/>
<dbReference type="RefSeq" id="WP_143033934.1">
    <property type="nucleotide sequence ID" value="NZ_FNRY01000001.1"/>
</dbReference>
<keyword evidence="4" id="KW-1185">Reference proteome</keyword>
<evidence type="ECO:0000256" key="1">
    <source>
        <dbReference type="SAM" id="MobiDB-lite"/>
    </source>
</evidence>
<keyword evidence="2" id="KW-1133">Transmembrane helix</keyword>
<reference evidence="3 4" key="1">
    <citation type="submission" date="2016-10" db="EMBL/GenBank/DDBJ databases">
        <authorList>
            <person name="de Groot N.N."/>
        </authorList>
    </citation>
    <scope>NUCLEOTIDE SEQUENCE [LARGE SCALE GENOMIC DNA]</scope>
    <source>
        <strain evidence="3 4">DSM 21799</strain>
    </source>
</reference>
<dbReference type="AlphaFoldDB" id="A0A1H4J406"/>
<keyword evidence="2" id="KW-0472">Membrane</keyword>